<organism evidence="2 3">
    <name type="scientific">Marinactinospora thermotolerans DSM 45154</name>
    <dbReference type="NCBI Taxonomy" id="1122192"/>
    <lineage>
        <taxon>Bacteria</taxon>
        <taxon>Bacillati</taxon>
        <taxon>Actinomycetota</taxon>
        <taxon>Actinomycetes</taxon>
        <taxon>Streptosporangiales</taxon>
        <taxon>Nocardiopsidaceae</taxon>
        <taxon>Marinactinospora</taxon>
    </lineage>
</organism>
<dbReference type="EMBL" id="FUWS01000008">
    <property type="protein sequence ID" value="SKA23326.1"/>
    <property type="molecule type" value="Genomic_DNA"/>
</dbReference>
<keyword evidence="3" id="KW-1185">Reference proteome</keyword>
<dbReference type="Gene3D" id="2.40.160.200">
    <property type="entry name" value="LURP1-related"/>
    <property type="match status" value="1"/>
</dbReference>
<dbReference type="OrthoDB" id="4863874at2"/>
<dbReference type="AlphaFoldDB" id="A0A1T4S5D2"/>
<dbReference type="InterPro" id="IPR025659">
    <property type="entry name" value="Tubby-like_C"/>
</dbReference>
<dbReference type="Pfam" id="PF04525">
    <property type="entry name" value="LOR"/>
    <property type="match status" value="1"/>
</dbReference>
<accession>A0A1T4S5D2</accession>
<evidence type="ECO:0000313" key="3">
    <source>
        <dbReference type="Proteomes" id="UP000190637"/>
    </source>
</evidence>
<name>A0A1T4S5D2_9ACTN</name>
<dbReference type="SUPFAM" id="SSF54518">
    <property type="entry name" value="Tubby C-terminal domain-like"/>
    <property type="match status" value="1"/>
</dbReference>
<evidence type="ECO:0000313" key="2">
    <source>
        <dbReference type="EMBL" id="SKA23326.1"/>
    </source>
</evidence>
<sequence>MKFLVRERLFDIGDDYWIEDEEGRRIFLVDGKALRLRTTFVLKDAEGAQVAVIRAKALAVRDTMRVERDGHTVATVRKKLFSPFRDRLVVELAEGGAWEVTGDLLGKEYAIGDAAGPVAQVSRRWFRLRDTYAVDVNTFRTDAGGDPVLVLCVAVCVDAMTRGDDRGDD</sequence>
<dbReference type="RefSeq" id="WP_078762481.1">
    <property type="nucleotide sequence ID" value="NZ_FUWS01000008.1"/>
</dbReference>
<gene>
    <name evidence="2" type="ORF">SAMN02745673_03202</name>
</gene>
<evidence type="ECO:0000256" key="1">
    <source>
        <dbReference type="ARBA" id="ARBA00005437"/>
    </source>
</evidence>
<dbReference type="InterPro" id="IPR038595">
    <property type="entry name" value="LOR_sf"/>
</dbReference>
<comment type="similarity">
    <text evidence="1">Belongs to the LOR family.</text>
</comment>
<proteinExistence type="inferred from homology"/>
<dbReference type="InterPro" id="IPR007612">
    <property type="entry name" value="LOR"/>
</dbReference>
<reference evidence="2 3" key="1">
    <citation type="submission" date="2017-02" db="EMBL/GenBank/DDBJ databases">
        <authorList>
            <person name="Peterson S.W."/>
        </authorList>
    </citation>
    <scope>NUCLEOTIDE SEQUENCE [LARGE SCALE GENOMIC DNA]</scope>
    <source>
        <strain evidence="2 3">DSM 45154</strain>
    </source>
</reference>
<protein>
    <submittedName>
        <fullName evidence="2">Uncharacterized protein YxjI</fullName>
    </submittedName>
</protein>
<dbReference type="STRING" id="1122192.SAMN02745673_03202"/>
<dbReference type="Proteomes" id="UP000190637">
    <property type="component" value="Unassembled WGS sequence"/>
</dbReference>